<dbReference type="InterPro" id="IPR037401">
    <property type="entry name" value="SnoaL-like"/>
</dbReference>
<feature type="domain" description="SnoaL-like" evidence="2">
    <location>
        <begin position="3"/>
        <end position="136"/>
    </location>
</feature>
<evidence type="ECO:0000313" key="3">
    <source>
        <dbReference type="EMBL" id="SFH66570.1"/>
    </source>
</evidence>
<evidence type="ECO:0000259" key="2">
    <source>
        <dbReference type="Pfam" id="PF13577"/>
    </source>
</evidence>
<evidence type="ECO:0000256" key="1">
    <source>
        <dbReference type="SAM" id="MobiDB-lite"/>
    </source>
</evidence>
<accession>A0A1I3BWK5</accession>
<evidence type="ECO:0000313" key="4">
    <source>
        <dbReference type="Proteomes" id="UP000198649"/>
    </source>
</evidence>
<dbReference type="InterPro" id="IPR032710">
    <property type="entry name" value="NTF2-like_dom_sf"/>
</dbReference>
<dbReference type="RefSeq" id="WP_170259039.1">
    <property type="nucleotide sequence ID" value="NZ_BKAF01000001.1"/>
</dbReference>
<dbReference type="SUPFAM" id="SSF54427">
    <property type="entry name" value="NTF2-like"/>
    <property type="match status" value="1"/>
</dbReference>
<dbReference type="Pfam" id="PF13577">
    <property type="entry name" value="SnoaL_4"/>
    <property type="match status" value="1"/>
</dbReference>
<name>A0A1I3BWK5_9ACTN</name>
<organism evidence="3 4">
    <name type="scientific">Nocardioides psychrotolerans</name>
    <dbReference type="NCBI Taxonomy" id="1005945"/>
    <lineage>
        <taxon>Bacteria</taxon>
        <taxon>Bacillati</taxon>
        <taxon>Actinomycetota</taxon>
        <taxon>Actinomycetes</taxon>
        <taxon>Propionibacteriales</taxon>
        <taxon>Nocardioidaceae</taxon>
        <taxon>Nocardioides</taxon>
    </lineage>
</organism>
<gene>
    <name evidence="3" type="ORF">SAMN05216561_101366</name>
</gene>
<reference evidence="3 4" key="1">
    <citation type="submission" date="2016-10" db="EMBL/GenBank/DDBJ databases">
        <authorList>
            <person name="de Groot N.N."/>
        </authorList>
    </citation>
    <scope>NUCLEOTIDE SEQUENCE [LARGE SCALE GENOMIC DNA]</scope>
    <source>
        <strain evidence="3 4">CGMCC 1.11156</strain>
    </source>
</reference>
<dbReference type="Proteomes" id="UP000198649">
    <property type="component" value="Unassembled WGS sequence"/>
</dbReference>
<dbReference type="STRING" id="1005945.SAMN05216561_101366"/>
<feature type="region of interest" description="Disordered" evidence="1">
    <location>
        <begin position="143"/>
        <end position="162"/>
    </location>
</feature>
<dbReference type="Gene3D" id="3.10.450.50">
    <property type="match status" value="1"/>
</dbReference>
<keyword evidence="4" id="KW-1185">Reference proteome</keyword>
<protein>
    <submittedName>
        <fullName evidence="3">SnoaL-like domain-containing protein</fullName>
    </submittedName>
</protein>
<dbReference type="EMBL" id="FOQG01000001">
    <property type="protein sequence ID" value="SFH66570.1"/>
    <property type="molecule type" value="Genomic_DNA"/>
</dbReference>
<dbReference type="AlphaFoldDB" id="A0A1I3BWK5"/>
<sequence length="162" mass="17086">MPLSDGDRVRSLLGTYCHLIDAGDFVGIGRLMADATLRTLDGTTIATGAVEVEALYAGLVLLHDDGTPGTQHVVANTAFDEPAEGPGPDDGSLRATSSYVVLQATADLPLQPIVTGTYVDTFDQDRTGRWRFRERRFGIGRQGTLAHHLTGHAGPTAPGATS</sequence>
<proteinExistence type="predicted"/>